<dbReference type="PANTHER" id="PTHR33982">
    <property type="entry name" value="OUTER ENVELOPE MEMBRANE PROTEIN 7-RELATED"/>
    <property type="match status" value="1"/>
</dbReference>
<evidence type="ECO:0000256" key="1">
    <source>
        <dbReference type="SAM" id="MobiDB-lite"/>
    </source>
</evidence>
<comment type="caution">
    <text evidence="2">The sequence shown here is derived from an EMBL/GenBank/DDBJ whole genome shotgun (WGS) entry which is preliminary data.</text>
</comment>
<feature type="region of interest" description="Disordered" evidence="1">
    <location>
        <begin position="38"/>
        <end position="74"/>
    </location>
</feature>
<organism evidence="2 3">
    <name type="scientific">Trema orientale</name>
    <name type="common">Charcoal tree</name>
    <name type="synonym">Celtis orientalis</name>
    <dbReference type="NCBI Taxonomy" id="63057"/>
    <lineage>
        <taxon>Eukaryota</taxon>
        <taxon>Viridiplantae</taxon>
        <taxon>Streptophyta</taxon>
        <taxon>Embryophyta</taxon>
        <taxon>Tracheophyta</taxon>
        <taxon>Spermatophyta</taxon>
        <taxon>Magnoliopsida</taxon>
        <taxon>eudicotyledons</taxon>
        <taxon>Gunneridae</taxon>
        <taxon>Pentapetalae</taxon>
        <taxon>rosids</taxon>
        <taxon>fabids</taxon>
        <taxon>Rosales</taxon>
        <taxon>Cannabaceae</taxon>
        <taxon>Trema</taxon>
    </lineage>
</organism>
<feature type="compositionally biased region" description="Basic and acidic residues" evidence="1">
    <location>
        <begin position="38"/>
        <end position="48"/>
    </location>
</feature>
<protein>
    <submittedName>
        <fullName evidence="2">Outer envelope membrane protein</fullName>
    </submittedName>
</protein>
<dbReference type="InterPro" id="IPR038944">
    <property type="entry name" value="OEP7-like"/>
</dbReference>
<reference evidence="3" key="1">
    <citation type="submission" date="2016-06" db="EMBL/GenBank/DDBJ databases">
        <title>Parallel loss of symbiosis genes in relatives of nitrogen-fixing non-legume Parasponia.</title>
        <authorList>
            <person name="Van Velzen R."/>
            <person name="Holmer R."/>
            <person name="Bu F."/>
            <person name="Rutten L."/>
            <person name="Van Zeijl A."/>
            <person name="Liu W."/>
            <person name="Santuari L."/>
            <person name="Cao Q."/>
            <person name="Sharma T."/>
            <person name="Shen D."/>
            <person name="Roswanjaya Y."/>
            <person name="Wardhani T."/>
            <person name="Kalhor M.S."/>
            <person name="Jansen J."/>
            <person name="Van den Hoogen J."/>
            <person name="Gungor B."/>
            <person name="Hartog M."/>
            <person name="Hontelez J."/>
            <person name="Verver J."/>
            <person name="Yang W.-C."/>
            <person name="Schijlen E."/>
            <person name="Repin R."/>
            <person name="Schilthuizen M."/>
            <person name="Schranz E."/>
            <person name="Heidstra R."/>
            <person name="Miyata K."/>
            <person name="Fedorova E."/>
            <person name="Kohlen W."/>
            <person name="Bisseling T."/>
            <person name="Smit S."/>
            <person name="Geurts R."/>
        </authorList>
    </citation>
    <scope>NUCLEOTIDE SEQUENCE [LARGE SCALE GENOMIC DNA]</scope>
    <source>
        <strain evidence="3">cv. RG33-2</strain>
    </source>
</reference>
<dbReference type="PANTHER" id="PTHR33982:SF5">
    <property type="entry name" value="OUTER ENVELOPE MEMBRANE PROTEIN 7"/>
    <property type="match status" value="1"/>
</dbReference>
<name>A0A2P5CSA3_TREOI</name>
<proteinExistence type="predicted"/>
<dbReference type="EMBL" id="JXTC01000332">
    <property type="protein sequence ID" value="PON63910.1"/>
    <property type="molecule type" value="Genomic_DNA"/>
</dbReference>
<dbReference type="OrthoDB" id="754892at2759"/>
<dbReference type="STRING" id="63057.A0A2P5CSA3"/>
<dbReference type="InParanoid" id="A0A2P5CSA3"/>
<keyword evidence="3" id="KW-1185">Reference proteome</keyword>
<accession>A0A2P5CSA3</accession>
<evidence type="ECO:0000313" key="2">
    <source>
        <dbReference type="EMBL" id="PON63910.1"/>
    </source>
</evidence>
<gene>
    <name evidence="2" type="ORF">TorRG33x02_274650</name>
</gene>
<sequence>MKKSTATKQAMVVFGALALGWLAIELAFKPILDKARAAMDKSDPARDPDQDDDDAAEESAQNSSAESGIIATAD</sequence>
<dbReference type="Proteomes" id="UP000237000">
    <property type="component" value="Unassembled WGS sequence"/>
</dbReference>
<evidence type="ECO:0000313" key="3">
    <source>
        <dbReference type="Proteomes" id="UP000237000"/>
    </source>
</evidence>
<dbReference type="AlphaFoldDB" id="A0A2P5CSA3"/>
<feature type="compositionally biased region" description="Low complexity" evidence="1">
    <location>
        <begin position="58"/>
        <end position="67"/>
    </location>
</feature>
<dbReference type="FunCoup" id="A0A2P5CSA3">
    <property type="interactions" value="47"/>
</dbReference>
<dbReference type="GO" id="GO:0009707">
    <property type="term" value="C:chloroplast outer membrane"/>
    <property type="evidence" value="ECO:0007669"/>
    <property type="project" value="TreeGrafter"/>
</dbReference>